<dbReference type="GO" id="GO:0046983">
    <property type="term" value="F:protein dimerization activity"/>
    <property type="evidence" value="ECO:0007669"/>
    <property type="project" value="InterPro"/>
</dbReference>
<dbReference type="PATRIC" id="fig|1423749.3.peg.330"/>
<feature type="transmembrane region" description="Helical" evidence="6">
    <location>
        <begin position="77"/>
        <end position="102"/>
    </location>
</feature>
<accession>A0A0R1VA12</accession>
<gene>
    <name evidence="8" type="ORF">FC60_GL000329</name>
</gene>
<keyword evidence="3" id="KW-0808">Transferase</keyword>
<dbReference type="GO" id="GO:0016020">
    <property type="term" value="C:membrane"/>
    <property type="evidence" value="ECO:0007669"/>
    <property type="project" value="InterPro"/>
</dbReference>
<evidence type="ECO:0000313" key="8">
    <source>
        <dbReference type="EMBL" id="KRM02359.1"/>
    </source>
</evidence>
<comment type="caution">
    <text evidence="8">The sequence shown here is derived from an EMBL/GenBank/DDBJ whole genome shotgun (WGS) entry which is preliminary data.</text>
</comment>
<evidence type="ECO:0000259" key="7">
    <source>
        <dbReference type="SMART" id="SM00387"/>
    </source>
</evidence>
<organism evidence="8 9">
    <name type="scientific">Limosilactobacillus gastricus DSM 16045</name>
    <dbReference type="NCBI Taxonomy" id="1423749"/>
    <lineage>
        <taxon>Bacteria</taxon>
        <taxon>Bacillati</taxon>
        <taxon>Bacillota</taxon>
        <taxon>Bacilli</taxon>
        <taxon>Lactobacillales</taxon>
        <taxon>Lactobacillaceae</taxon>
        <taxon>Limosilactobacillus</taxon>
    </lineage>
</organism>
<keyword evidence="6" id="KW-0472">Membrane</keyword>
<sequence>MKNFYQQHLSFPARLGIAPYYWLVWMVPAFVVTNAGGFNYQMMISNLILLLFINIYRDSFWLKKPYVTWNIYVQLIICFYFAIAYSYLYLFIFPSFLIGALLNLEDTFYRQLTVLYLAVSLAILMTWLIDPSLIRPDSWVGAIFSLIAPLVSRSMIRSQRRQRQLATRNQLLGQANQVRDNERQRIAADLHDNVGQAFSLLAVKADLAEKIVDHDPEKAKQEMRDVAQTARDNLTLIRQIVSGLTTPNLMVALAKIQEQLPMVQIDFAVRGDDLVAQWPQEIGSVIIKVMQEATTNVIRHSQARHVTITFSDDSLYQMTYQDDGIGLRTTSQQTFGLAGIKQRVEAVGGQVDFENQGGLVITVQIPKGASDD</sequence>
<evidence type="ECO:0000256" key="3">
    <source>
        <dbReference type="ARBA" id="ARBA00022679"/>
    </source>
</evidence>
<dbReference type="CDD" id="cd16917">
    <property type="entry name" value="HATPase_UhpB-NarQ-NarX-like"/>
    <property type="match status" value="1"/>
</dbReference>
<dbReference type="Proteomes" id="UP000051739">
    <property type="component" value="Unassembled WGS sequence"/>
</dbReference>
<dbReference type="RefSeq" id="WP_056937391.1">
    <property type="nucleotide sequence ID" value="NZ_AZFN01000012.1"/>
</dbReference>
<dbReference type="Pfam" id="PF07730">
    <property type="entry name" value="HisKA_3"/>
    <property type="match status" value="1"/>
</dbReference>
<feature type="transmembrane region" description="Helical" evidence="6">
    <location>
        <begin position="38"/>
        <end position="56"/>
    </location>
</feature>
<keyword evidence="9" id="KW-1185">Reference proteome</keyword>
<dbReference type="InterPro" id="IPR036890">
    <property type="entry name" value="HATPase_C_sf"/>
</dbReference>
<dbReference type="InterPro" id="IPR050482">
    <property type="entry name" value="Sensor_HK_TwoCompSys"/>
</dbReference>
<dbReference type="SMART" id="SM00387">
    <property type="entry name" value="HATPase_c"/>
    <property type="match status" value="1"/>
</dbReference>
<evidence type="ECO:0000256" key="6">
    <source>
        <dbReference type="SAM" id="Phobius"/>
    </source>
</evidence>
<dbReference type="Pfam" id="PF23540">
    <property type="entry name" value="DesK_N"/>
    <property type="match status" value="1"/>
</dbReference>
<dbReference type="Gene3D" id="3.30.565.10">
    <property type="entry name" value="Histidine kinase-like ATPase, C-terminal domain"/>
    <property type="match status" value="1"/>
</dbReference>
<feature type="transmembrane region" description="Helical" evidence="6">
    <location>
        <begin position="12"/>
        <end position="32"/>
    </location>
</feature>
<dbReference type="AlphaFoldDB" id="A0A0R1VA12"/>
<evidence type="ECO:0000256" key="1">
    <source>
        <dbReference type="ARBA" id="ARBA00000085"/>
    </source>
</evidence>
<reference evidence="8 9" key="1">
    <citation type="journal article" date="2015" name="Genome Announc.">
        <title>Expanding the biotechnology potential of lactobacilli through comparative genomics of 213 strains and associated genera.</title>
        <authorList>
            <person name="Sun Z."/>
            <person name="Harris H.M."/>
            <person name="McCann A."/>
            <person name="Guo C."/>
            <person name="Argimon S."/>
            <person name="Zhang W."/>
            <person name="Yang X."/>
            <person name="Jeffery I.B."/>
            <person name="Cooney J.C."/>
            <person name="Kagawa T.F."/>
            <person name="Liu W."/>
            <person name="Song Y."/>
            <person name="Salvetti E."/>
            <person name="Wrobel A."/>
            <person name="Rasinkangas P."/>
            <person name="Parkhill J."/>
            <person name="Rea M.C."/>
            <person name="O'Sullivan O."/>
            <person name="Ritari J."/>
            <person name="Douillard F.P."/>
            <person name="Paul Ross R."/>
            <person name="Yang R."/>
            <person name="Briner A.E."/>
            <person name="Felis G.E."/>
            <person name="de Vos W.M."/>
            <person name="Barrangou R."/>
            <person name="Klaenhammer T.R."/>
            <person name="Caufield P.W."/>
            <person name="Cui Y."/>
            <person name="Zhang H."/>
            <person name="O'Toole P.W."/>
        </authorList>
    </citation>
    <scope>NUCLEOTIDE SEQUENCE [LARGE SCALE GENOMIC DNA]</scope>
    <source>
        <strain evidence="8 9">DSM 16045</strain>
    </source>
</reference>
<dbReference type="InterPro" id="IPR011712">
    <property type="entry name" value="Sig_transdc_His_kin_sub3_dim/P"/>
</dbReference>
<keyword evidence="5" id="KW-0902">Two-component regulatory system</keyword>
<proteinExistence type="predicted"/>
<dbReference type="GO" id="GO:0000155">
    <property type="term" value="F:phosphorelay sensor kinase activity"/>
    <property type="evidence" value="ECO:0007669"/>
    <property type="project" value="InterPro"/>
</dbReference>
<protein>
    <recommendedName>
        <fullName evidence="2">histidine kinase</fullName>
        <ecNumber evidence="2">2.7.13.3</ecNumber>
    </recommendedName>
</protein>
<dbReference type="InterPro" id="IPR056374">
    <property type="entry name" value="DesK/YvfT_N"/>
</dbReference>
<keyword evidence="6" id="KW-0812">Transmembrane</keyword>
<evidence type="ECO:0000256" key="2">
    <source>
        <dbReference type="ARBA" id="ARBA00012438"/>
    </source>
</evidence>
<feature type="transmembrane region" description="Helical" evidence="6">
    <location>
        <begin position="139"/>
        <end position="156"/>
    </location>
</feature>
<dbReference type="Gene3D" id="1.20.5.1930">
    <property type="match status" value="1"/>
</dbReference>
<dbReference type="EMBL" id="AZFN01000012">
    <property type="protein sequence ID" value="KRM02359.1"/>
    <property type="molecule type" value="Genomic_DNA"/>
</dbReference>
<keyword evidence="4 8" id="KW-0418">Kinase</keyword>
<dbReference type="InterPro" id="IPR003594">
    <property type="entry name" value="HATPase_dom"/>
</dbReference>
<dbReference type="SUPFAM" id="SSF55874">
    <property type="entry name" value="ATPase domain of HSP90 chaperone/DNA topoisomerase II/histidine kinase"/>
    <property type="match status" value="1"/>
</dbReference>
<dbReference type="PANTHER" id="PTHR24421">
    <property type="entry name" value="NITRATE/NITRITE SENSOR PROTEIN NARX-RELATED"/>
    <property type="match status" value="1"/>
</dbReference>
<keyword evidence="6" id="KW-1133">Transmembrane helix</keyword>
<comment type="catalytic activity">
    <reaction evidence="1">
        <text>ATP + protein L-histidine = ADP + protein N-phospho-L-histidine.</text>
        <dbReference type="EC" id="2.7.13.3"/>
    </reaction>
</comment>
<evidence type="ECO:0000256" key="4">
    <source>
        <dbReference type="ARBA" id="ARBA00022777"/>
    </source>
</evidence>
<evidence type="ECO:0000256" key="5">
    <source>
        <dbReference type="ARBA" id="ARBA00023012"/>
    </source>
</evidence>
<evidence type="ECO:0000313" key="9">
    <source>
        <dbReference type="Proteomes" id="UP000051739"/>
    </source>
</evidence>
<feature type="transmembrane region" description="Helical" evidence="6">
    <location>
        <begin position="108"/>
        <end position="127"/>
    </location>
</feature>
<name>A0A0R1VA12_9LACO</name>
<dbReference type="EC" id="2.7.13.3" evidence="2"/>
<feature type="domain" description="Histidine kinase/HSP90-like ATPase" evidence="7">
    <location>
        <begin position="281"/>
        <end position="369"/>
    </location>
</feature>
<dbReference type="Pfam" id="PF02518">
    <property type="entry name" value="HATPase_c"/>
    <property type="match status" value="1"/>
</dbReference>